<dbReference type="PATRIC" id="fig|46224.3.peg.3059"/>
<dbReference type="OrthoDB" id="9776669at2"/>
<reference evidence="2 4" key="2">
    <citation type="submission" date="2020-12" db="EMBL/GenBank/DDBJ databases">
        <title>Taxonomic evaluation of the Bacillus sporothermodurans group of bacteria based on whole genome sequences.</title>
        <authorList>
            <person name="Fiedler G."/>
            <person name="Herbstmann A.-D."/>
            <person name="Doll E."/>
            <person name="Wenning M."/>
            <person name="Brinks E."/>
            <person name="Kabisch J."/>
            <person name="Breitenwieser F."/>
            <person name="Lappann M."/>
            <person name="Boehnlein C."/>
            <person name="Franz C."/>
        </authorList>
    </citation>
    <scope>NUCLEOTIDE SEQUENCE [LARGE SCALE GENOMIC DNA]</scope>
    <source>
        <strain evidence="2 4">DSM 10599</strain>
    </source>
</reference>
<evidence type="ECO:0000313" key="1">
    <source>
        <dbReference type="EMBL" id="KYD05916.1"/>
    </source>
</evidence>
<dbReference type="KEGG" id="hspo:JGZ69_19750"/>
<dbReference type="Proteomes" id="UP000075666">
    <property type="component" value="Unassembled WGS sequence"/>
</dbReference>
<dbReference type="Gene3D" id="3.40.190.10">
    <property type="entry name" value="Periplasmic binding protein-like II"/>
    <property type="match status" value="2"/>
</dbReference>
<dbReference type="PROSITE" id="PS51257">
    <property type="entry name" value="PROKAR_LIPOPROTEIN"/>
    <property type="match status" value="1"/>
</dbReference>
<evidence type="ECO:0000313" key="3">
    <source>
        <dbReference type="Proteomes" id="UP000075666"/>
    </source>
</evidence>
<dbReference type="NCBIfam" id="TIGR02122">
    <property type="entry name" value="TRAP_TAXI"/>
    <property type="match status" value="1"/>
</dbReference>
<keyword evidence="3" id="KW-1185">Reference proteome</keyword>
<organism evidence="1 3">
    <name type="scientific">Heyndrickxia sporothermodurans</name>
    <dbReference type="NCBI Taxonomy" id="46224"/>
    <lineage>
        <taxon>Bacteria</taxon>
        <taxon>Bacillati</taxon>
        <taxon>Bacillota</taxon>
        <taxon>Bacilli</taxon>
        <taxon>Bacillales</taxon>
        <taxon>Bacillaceae</taxon>
        <taxon>Heyndrickxia</taxon>
    </lineage>
</organism>
<name>A0A150L1S7_9BACI</name>
<dbReference type="EMBL" id="LQYN01000053">
    <property type="protein sequence ID" value="KYD05916.1"/>
    <property type="molecule type" value="Genomic_DNA"/>
</dbReference>
<evidence type="ECO:0000313" key="4">
    <source>
        <dbReference type="Proteomes" id="UP000595512"/>
    </source>
</evidence>
<reference evidence="1 3" key="1">
    <citation type="submission" date="2016-01" db="EMBL/GenBank/DDBJ databases">
        <title>Genome Sequences of Twelve Sporeforming Bacillus Species Isolated from Foods.</title>
        <authorList>
            <person name="Berendsen E.M."/>
            <person name="Wells-Bennik M.H."/>
            <person name="Krawcyk A.O."/>
            <person name="De Jong A."/>
            <person name="Holsappel S."/>
            <person name="Eijlander R.T."/>
            <person name="Kuipers O.P."/>
        </authorList>
    </citation>
    <scope>NUCLEOTIDE SEQUENCE [LARGE SCALE GENOMIC DNA]</scope>
    <source>
        <strain evidence="1 3">B4102</strain>
    </source>
</reference>
<dbReference type="SUPFAM" id="SSF53850">
    <property type="entry name" value="Periplasmic binding protein-like II"/>
    <property type="match status" value="1"/>
</dbReference>
<sequence length="327" mass="35991">MKLGTLLSIVIVSIVLLFGCTNGNQEQSTKAVHQIPAPSKKLASVDSTLLIATGDMSGVYFPLGKALANVYEKYNDAATGTQVTKASIHNTNLVSQKRAEIGFSTVDVLTLPETKKLKLRALTGLYSNFIQIVTTKKSNIHSLWDLRNKRVSVGTVGSGTKLMSERVLKAANLVKNEMDISYLSFTQSADALRTGTIDAAFFSSGLPNPEISDLAAEMDISLISIPKQVADVLHHQYEFYDQDQISAQTYKGMAENIETISVKNVLLTYADMPDQEAYQLVKTFYKHLPELKKVHPAVLSIHPEDAMQGIPLQFHPGALQYFKEIKQ</sequence>
<dbReference type="PANTHER" id="PTHR42941:SF1">
    <property type="entry name" value="SLL1037 PROTEIN"/>
    <property type="match status" value="1"/>
</dbReference>
<dbReference type="PANTHER" id="PTHR42941">
    <property type="entry name" value="SLL1037 PROTEIN"/>
    <property type="match status" value="1"/>
</dbReference>
<dbReference type="AlphaFoldDB" id="A0A150L1S7"/>
<dbReference type="Proteomes" id="UP000595512">
    <property type="component" value="Chromosome"/>
</dbReference>
<accession>A0A150L1S7</accession>
<dbReference type="EMBL" id="CP066701">
    <property type="protein sequence ID" value="QQX24933.1"/>
    <property type="molecule type" value="Genomic_DNA"/>
</dbReference>
<dbReference type="RefSeq" id="WP_066231540.1">
    <property type="nucleotide sequence ID" value="NZ_CP066701.1"/>
</dbReference>
<evidence type="ECO:0000313" key="2">
    <source>
        <dbReference type="EMBL" id="QQX24933.1"/>
    </source>
</evidence>
<dbReference type="Pfam" id="PF16868">
    <property type="entry name" value="NMT1_3"/>
    <property type="match status" value="1"/>
</dbReference>
<gene>
    <name evidence="1" type="ORF">B4102_3089</name>
    <name evidence="2" type="ORF">JGZ69_19750</name>
</gene>
<dbReference type="InterPro" id="IPR011852">
    <property type="entry name" value="TRAP_TAXI"/>
</dbReference>
<protein>
    <submittedName>
        <fullName evidence="2">TAXI family TRAP transporter solute-binding subunit</fullName>
    </submittedName>
</protein>
<dbReference type="STRING" id="46224.B4102_3089"/>
<proteinExistence type="predicted"/>